<dbReference type="PANTHER" id="PTHR33332">
    <property type="entry name" value="REVERSE TRANSCRIPTASE DOMAIN-CONTAINING PROTEIN"/>
    <property type="match status" value="1"/>
</dbReference>
<gene>
    <name evidence="1" type="ORF">N308_14675</name>
</gene>
<sequence length="246" mass="28149">RDLDRLESWAERNLLKFNQGKCRVLHLGRNNPMHQYRLGADLLESSSAEKDLGVLVDNKLTMSQQCALGAKKANGLLGCIRQSVASRSREVILPLYSALGRPHLESCVQCWAPQYKRGMALLERVQQRATKMMKGLEHLSYEERLRELGLFSLGKRRLRGDLINVSKYLKGGCPEDGASLFSVVPSNRTRGNGHKLNHRKVRQNMRKNFFTVRVTEHWHRLPREVVESPSLEIFKIHLDTILSNVL</sequence>
<evidence type="ECO:0000313" key="2">
    <source>
        <dbReference type="Proteomes" id="UP000053584"/>
    </source>
</evidence>
<dbReference type="PRINTS" id="PR01345">
    <property type="entry name" value="CERVTRCPTASE"/>
</dbReference>
<keyword evidence="2" id="KW-1185">Reference proteome</keyword>
<dbReference type="EMBL" id="KL206378">
    <property type="protein sequence ID" value="KFV81934.1"/>
    <property type="molecule type" value="Genomic_DNA"/>
</dbReference>
<accession>A0A093JTM4</accession>
<feature type="non-terminal residue" evidence="1">
    <location>
        <position position="246"/>
    </location>
</feature>
<evidence type="ECO:0008006" key="3">
    <source>
        <dbReference type="Google" id="ProtNLM"/>
    </source>
</evidence>
<reference evidence="1 2" key="1">
    <citation type="submission" date="2014-04" db="EMBL/GenBank/DDBJ databases">
        <title>Genome evolution of avian class.</title>
        <authorList>
            <person name="Zhang G."/>
            <person name="Li C."/>
        </authorList>
    </citation>
    <scope>NUCLEOTIDE SEQUENCE [LARGE SCALE GENOMIC DNA]</scope>
    <source>
        <strain evidence="1">BGI_N308</strain>
    </source>
</reference>
<dbReference type="AlphaFoldDB" id="A0A093JTM4"/>
<protein>
    <recommendedName>
        <fullName evidence="3">Reverse transcriptase domain-containing protein</fullName>
    </recommendedName>
</protein>
<organism evidence="1 2">
    <name type="scientific">Struthio camelus australis</name>
    <dbReference type="NCBI Taxonomy" id="441894"/>
    <lineage>
        <taxon>Eukaryota</taxon>
        <taxon>Metazoa</taxon>
        <taxon>Chordata</taxon>
        <taxon>Craniata</taxon>
        <taxon>Vertebrata</taxon>
        <taxon>Euteleostomi</taxon>
        <taxon>Archelosauria</taxon>
        <taxon>Archosauria</taxon>
        <taxon>Dinosauria</taxon>
        <taxon>Saurischia</taxon>
        <taxon>Theropoda</taxon>
        <taxon>Coelurosauria</taxon>
        <taxon>Aves</taxon>
        <taxon>Palaeognathae</taxon>
        <taxon>Struthioniformes</taxon>
        <taxon>Struthionidae</taxon>
        <taxon>Struthio</taxon>
    </lineage>
</organism>
<dbReference type="Proteomes" id="UP000053584">
    <property type="component" value="Unassembled WGS sequence"/>
</dbReference>
<proteinExistence type="predicted"/>
<name>A0A093JTM4_STRCA</name>
<feature type="non-terminal residue" evidence="1">
    <location>
        <position position="1"/>
    </location>
</feature>
<evidence type="ECO:0000313" key="1">
    <source>
        <dbReference type="EMBL" id="KFV81934.1"/>
    </source>
</evidence>